<keyword evidence="3" id="KW-1185">Reference proteome</keyword>
<gene>
    <name evidence="2" type="ORF">GCM10023147_31810</name>
</gene>
<sequence length="257" mass="28090">MATVVALHAHPDDETLFSGGTLAQLVEDGHRVVLVVATDGMMHGDDEALPRLRLDEVDRAAAALGVDDVRWLGYADSGHGAQLYPDPPGRTRLVRAGAEEPAERVVAILDEVGADLLIGYDEAGGYGHRDHVAVHRIARRAAELSGVRLVEATAPRELLVRVLAVTSRLGLTRDHDLQLARSWFTPSAAITHRIDVRRQLRAKQRALAAHHTENEKTGRTAQLQRLALRLPPFVLAPLVGTEYYYEPGATARSDRLL</sequence>
<organism evidence="2 3">
    <name type="scientific">Tsukamurella soli</name>
    <dbReference type="NCBI Taxonomy" id="644556"/>
    <lineage>
        <taxon>Bacteria</taxon>
        <taxon>Bacillati</taxon>
        <taxon>Actinomycetota</taxon>
        <taxon>Actinomycetes</taxon>
        <taxon>Mycobacteriales</taxon>
        <taxon>Tsukamurellaceae</taxon>
        <taxon>Tsukamurella</taxon>
    </lineage>
</organism>
<dbReference type="SUPFAM" id="SSF102588">
    <property type="entry name" value="LmbE-like"/>
    <property type="match status" value="1"/>
</dbReference>
<name>A0ABP8JW82_9ACTN</name>
<evidence type="ECO:0000256" key="1">
    <source>
        <dbReference type="ARBA" id="ARBA00022833"/>
    </source>
</evidence>
<reference evidence="3" key="1">
    <citation type="journal article" date="2019" name="Int. J. Syst. Evol. Microbiol.">
        <title>The Global Catalogue of Microorganisms (GCM) 10K type strain sequencing project: providing services to taxonomists for standard genome sequencing and annotation.</title>
        <authorList>
            <consortium name="The Broad Institute Genomics Platform"/>
            <consortium name="The Broad Institute Genome Sequencing Center for Infectious Disease"/>
            <person name="Wu L."/>
            <person name="Ma J."/>
        </authorList>
    </citation>
    <scope>NUCLEOTIDE SEQUENCE [LARGE SCALE GENOMIC DNA]</scope>
    <source>
        <strain evidence="3">JCM 17688</strain>
    </source>
</reference>
<accession>A0ABP8JW82</accession>
<dbReference type="InterPro" id="IPR024078">
    <property type="entry name" value="LmbE-like_dom_sf"/>
</dbReference>
<evidence type="ECO:0000313" key="3">
    <source>
        <dbReference type="Proteomes" id="UP001500635"/>
    </source>
</evidence>
<dbReference type="Gene3D" id="3.40.50.10320">
    <property type="entry name" value="LmbE-like"/>
    <property type="match status" value="1"/>
</dbReference>
<dbReference type="Pfam" id="PF02585">
    <property type="entry name" value="PIG-L"/>
    <property type="match status" value="1"/>
</dbReference>
<dbReference type="InterPro" id="IPR003737">
    <property type="entry name" value="GlcNAc_PI_deacetylase-related"/>
</dbReference>
<dbReference type="EMBL" id="BAABFR010000052">
    <property type="protein sequence ID" value="GAA4396943.1"/>
    <property type="molecule type" value="Genomic_DNA"/>
</dbReference>
<dbReference type="PANTHER" id="PTHR12993">
    <property type="entry name" value="N-ACETYLGLUCOSAMINYL-PHOSPHATIDYLINOSITOL DE-N-ACETYLASE-RELATED"/>
    <property type="match status" value="1"/>
</dbReference>
<comment type="caution">
    <text evidence="2">The sequence shown here is derived from an EMBL/GenBank/DDBJ whole genome shotgun (WGS) entry which is preliminary data.</text>
</comment>
<dbReference type="Proteomes" id="UP001500635">
    <property type="component" value="Unassembled WGS sequence"/>
</dbReference>
<dbReference type="PANTHER" id="PTHR12993:SF26">
    <property type="entry name" value="1D-MYO-INOSITOL 2-ACETAMIDO-2-DEOXY-ALPHA-D-GLUCOPYRANOSIDE DEACETYLASE"/>
    <property type="match status" value="1"/>
</dbReference>
<evidence type="ECO:0000313" key="2">
    <source>
        <dbReference type="EMBL" id="GAA4396943.1"/>
    </source>
</evidence>
<keyword evidence="1" id="KW-0862">Zinc</keyword>
<protein>
    <submittedName>
        <fullName evidence="2">PIG-L family deacetylase</fullName>
    </submittedName>
</protein>
<dbReference type="RefSeq" id="WP_344997707.1">
    <property type="nucleotide sequence ID" value="NZ_BAABFR010000052.1"/>
</dbReference>
<proteinExistence type="predicted"/>